<dbReference type="EMBL" id="JAVRRR010000034">
    <property type="protein sequence ID" value="KAK5147571.1"/>
    <property type="molecule type" value="Genomic_DNA"/>
</dbReference>
<feature type="compositionally biased region" description="Basic and acidic residues" evidence="1">
    <location>
        <begin position="287"/>
        <end position="296"/>
    </location>
</feature>
<feature type="region of interest" description="Disordered" evidence="1">
    <location>
        <begin position="225"/>
        <end position="296"/>
    </location>
</feature>
<evidence type="ECO:0000313" key="2">
    <source>
        <dbReference type="EMBL" id="KAK5147571.1"/>
    </source>
</evidence>
<feature type="compositionally biased region" description="Low complexity" evidence="1">
    <location>
        <begin position="144"/>
        <end position="153"/>
    </location>
</feature>
<proteinExistence type="predicted"/>
<sequence>MDGGNIYITDTYPLELHNVKALFLQKRYRQVIQACRDILKTAGDGMRDYPLQQTFISFYIGLSHDELARLMHDYSQAKMPAFRQAEQFYNEAIDSLPLPGSILEVEGKAASPLPNDPFTESLPLDPNAYISSSPDEEYDPFNYSSPSLPNLTSSPPPSHYDTGNLPTRSTPVSFRETSSSDLESHSSFDQIMTPHKFLERNISPRHTEELGARRLPLPRINTRSAWESPSRHLPSSISEEWSSSPPSPVSPLGISDIVSDASTVSPISPETPVRPTAPEVSQQTPQAHDRGNEVEVDHQSHDIHIRAMRTQLETHLRLLEQETQRNLTAQTKRAAERASTAPTTGTPLAPVRGSLDGAGAGNSRPSSSGSKHDSVVGESKRLSASRSYWSFTPVDVKAEGLRKRIKEGRERGWARERFGRERYVGLAERALGEL</sequence>
<keyword evidence="3" id="KW-1185">Reference proteome</keyword>
<feature type="compositionally biased region" description="Low complexity" evidence="1">
    <location>
        <begin position="234"/>
        <end position="244"/>
    </location>
</feature>
<gene>
    <name evidence="2" type="ORF">LTR32_000991</name>
</gene>
<accession>A0ABR0LED5</accession>
<name>A0ABR0LED5_9PEZI</name>
<feature type="region of interest" description="Disordered" evidence="1">
    <location>
        <begin position="327"/>
        <end position="379"/>
    </location>
</feature>
<dbReference type="Proteomes" id="UP001308179">
    <property type="component" value="Unassembled WGS sequence"/>
</dbReference>
<evidence type="ECO:0000256" key="1">
    <source>
        <dbReference type="SAM" id="MobiDB-lite"/>
    </source>
</evidence>
<comment type="caution">
    <text evidence="2">The sequence shown here is derived from an EMBL/GenBank/DDBJ whole genome shotgun (WGS) entry which is preliminary data.</text>
</comment>
<feature type="compositionally biased region" description="Basic and acidic residues" evidence="1">
    <location>
        <begin position="370"/>
        <end position="379"/>
    </location>
</feature>
<protein>
    <submittedName>
        <fullName evidence="2">Uncharacterized protein</fullName>
    </submittedName>
</protein>
<evidence type="ECO:0000313" key="3">
    <source>
        <dbReference type="Proteomes" id="UP001308179"/>
    </source>
</evidence>
<organism evidence="2 3">
    <name type="scientific">Rachicladosporium monterosium</name>
    <dbReference type="NCBI Taxonomy" id="1507873"/>
    <lineage>
        <taxon>Eukaryota</taxon>
        <taxon>Fungi</taxon>
        <taxon>Dikarya</taxon>
        <taxon>Ascomycota</taxon>
        <taxon>Pezizomycotina</taxon>
        <taxon>Dothideomycetes</taxon>
        <taxon>Dothideomycetidae</taxon>
        <taxon>Cladosporiales</taxon>
        <taxon>Cladosporiaceae</taxon>
        <taxon>Rachicladosporium</taxon>
    </lineage>
</organism>
<feature type="region of interest" description="Disordered" evidence="1">
    <location>
        <begin position="109"/>
        <end position="188"/>
    </location>
</feature>
<reference evidence="2 3" key="1">
    <citation type="submission" date="2023-08" db="EMBL/GenBank/DDBJ databases">
        <title>Black Yeasts Isolated from many extreme environments.</title>
        <authorList>
            <person name="Coleine C."/>
            <person name="Stajich J.E."/>
            <person name="Selbmann L."/>
        </authorList>
    </citation>
    <scope>NUCLEOTIDE SEQUENCE [LARGE SCALE GENOMIC DNA]</scope>
    <source>
        <strain evidence="2 3">CCFEE 5386</strain>
    </source>
</reference>
<feature type="compositionally biased region" description="Polar residues" evidence="1">
    <location>
        <begin position="164"/>
        <end position="177"/>
    </location>
</feature>